<organism evidence="1">
    <name type="scientific">Fagus sylvatica</name>
    <name type="common">Beechnut</name>
    <dbReference type="NCBI Taxonomy" id="28930"/>
    <lineage>
        <taxon>Eukaryota</taxon>
        <taxon>Viridiplantae</taxon>
        <taxon>Streptophyta</taxon>
        <taxon>Embryophyta</taxon>
        <taxon>Tracheophyta</taxon>
        <taxon>Spermatophyta</taxon>
        <taxon>Magnoliopsida</taxon>
        <taxon>eudicotyledons</taxon>
        <taxon>Gunneridae</taxon>
        <taxon>Pentapetalae</taxon>
        <taxon>rosids</taxon>
        <taxon>fabids</taxon>
        <taxon>Fagales</taxon>
        <taxon>Fagaceae</taxon>
        <taxon>Fagus</taxon>
    </lineage>
</organism>
<sequence>MKTLGDDACGKSKVDDEVPVLFNPGVRHGDVKVLGDKNLLDNKKPPFYMFQDLSKLPEGVHVRNEEFGRSITFTEPFSTIGRNSESRILHREKLRQHRENLGLKHYWDKVQQASAPRSGFATVEKDLPGA</sequence>
<evidence type="ECO:0000313" key="1">
    <source>
        <dbReference type="EMBL" id="SPD00879.1"/>
    </source>
</evidence>
<gene>
    <name evidence="1" type="ORF">FSB_LOCUS28761</name>
</gene>
<name>A0A2N9GN91_FAGSY</name>
<dbReference type="EMBL" id="OIVN01002133">
    <property type="protein sequence ID" value="SPD00879.1"/>
    <property type="molecule type" value="Genomic_DNA"/>
</dbReference>
<accession>A0A2N9GN91</accession>
<dbReference type="AlphaFoldDB" id="A0A2N9GN91"/>
<protein>
    <submittedName>
        <fullName evidence="1">Uncharacterized protein</fullName>
    </submittedName>
</protein>
<proteinExistence type="predicted"/>
<reference evidence="1" key="1">
    <citation type="submission" date="2018-02" db="EMBL/GenBank/DDBJ databases">
        <authorList>
            <person name="Cohen D.B."/>
            <person name="Kent A.D."/>
        </authorList>
    </citation>
    <scope>NUCLEOTIDE SEQUENCE</scope>
</reference>